<feature type="transmembrane region" description="Helical" evidence="1">
    <location>
        <begin position="12"/>
        <end position="29"/>
    </location>
</feature>
<evidence type="ECO:0000256" key="1">
    <source>
        <dbReference type="SAM" id="Phobius"/>
    </source>
</evidence>
<dbReference type="PIRSF" id="PIRSF027391">
    <property type="entry name" value="Hpre_diP_synt_I"/>
    <property type="match status" value="1"/>
</dbReference>
<gene>
    <name evidence="2" type="ORF">LA20533_01920</name>
</gene>
<organism evidence="2 3">
    <name type="scientific">Amylolactobacillus amylophilus DSM 20533 = JCM 1125</name>
    <dbReference type="NCBI Taxonomy" id="1423721"/>
    <lineage>
        <taxon>Bacteria</taxon>
        <taxon>Bacillati</taxon>
        <taxon>Bacillota</taxon>
        <taxon>Bacilli</taxon>
        <taxon>Lactobacillales</taxon>
        <taxon>Lactobacillaceae</taxon>
        <taxon>Amylolactobacillus</taxon>
    </lineage>
</organism>
<dbReference type="InterPro" id="IPR010898">
    <property type="entry name" value="Hpre_diP_synth_I"/>
</dbReference>
<feature type="transmembrane region" description="Helical" evidence="1">
    <location>
        <begin position="109"/>
        <end position="134"/>
    </location>
</feature>
<proteinExistence type="predicted"/>
<keyword evidence="1" id="KW-1133">Transmembrane helix</keyword>
<dbReference type="Gene3D" id="1.10.1760.20">
    <property type="match status" value="1"/>
</dbReference>
<protein>
    <submittedName>
        <fullName evidence="2">Heptaprenyl diphosphate synthase</fullName>
    </submittedName>
</protein>
<name>A0A1L6XAW5_9LACO</name>
<feature type="transmembrane region" description="Helical" evidence="1">
    <location>
        <begin position="65"/>
        <end position="89"/>
    </location>
</feature>
<evidence type="ECO:0000313" key="3">
    <source>
        <dbReference type="Proteomes" id="UP000185499"/>
    </source>
</evidence>
<reference evidence="2 3" key="1">
    <citation type="submission" date="2016-12" db="EMBL/GenBank/DDBJ databases">
        <title>The whole genome sequencing and assembly of Lactobacillus amylophilus DSM 20533T strain.</title>
        <authorList>
            <person name="Lee Y.-J."/>
            <person name="Yi H."/>
            <person name="Bahn Y.-S."/>
            <person name="Kim J.F."/>
            <person name="Lee D.-W."/>
        </authorList>
    </citation>
    <scope>NUCLEOTIDE SEQUENCE [LARGE SCALE GENOMIC DNA]</scope>
    <source>
        <strain evidence="2 3">DSM 20533</strain>
    </source>
</reference>
<dbReference type="EMBL" id="CP018888">
    <property type="protein sequence ID" value="APT18112.1"/>
    <property type="molecule type" value="Genomic_DNA"/>
</dbReference>
<dbReference type="RefSeq" id="WP_056946517.1">
    <property type="nucleotide sequence ID" value="NZ_AYYS01000013.1"/>
</dbReference>
<sequence length="180" mass="19595">MKRERTNKNLERYIYIAILCAHGVIIGLIERSIPSPFVFAPGAKIGLPNSITLLSLFTLNFRDSLALVLIRLVLTTLIGGTVSTFMYAFSGAMLSFFSMYLIKKLHPKYISFIGISAVGGIMHNVGQLVTASLIAQSFSVMLYLPVLAVMGILAGIAVGIVVNYLLKHVKALGLITTKLY</sequence>
<keyword evidence="1" id="KW-0472">Membrane</keyword>
<evidence type="ECO:0000313" key="2">
    <source>
        <dbReference type="EMBL" id="APT18112.1"/>
    </source>
</evidence>
<dbReference type="Pfam" id="PF07456">
    <property type="entry name" value="Hpre_diP_synt_I"/>
    <property type="match status" value="1"/>
</dbReference>
<dbReference type="AlphaFoldDB" id="A0A1L6XAW5"/>
<dbReference type="Proteomes" id="UP000185499">
    <property type="component" value="Chromosome"/>
</dbReference>
<dbReference type="InterPro" id="IPR014535">
    <property type="entry name" value="Hpre_diP_synt_I"/>
</dbReference>
<keyword evidence="1" id="KW-0812">Transmembrane</keyword>
<accession>A0A1L6XAW5</accession>
<keyword evidence="3" id="KW-1185">Reference proteome</keyword>
<dbReference type="OrthoDB" id="9799095at2"/>
<dbReference type="KEGG" id="lah:LA20533_01920"/>
<feature type="transmembrane region" description="Helical" evidence="1">
    <location>
        <begin position="140"/>
        <end position="166"/>
    </location>
</feature>